<dbReference type="OrthoDB" id="9785602at2"/>
<dbReference type="InterPro" id="IPR051531">
    <property type="entry name" value="N-acetyltransferase"/>
</dbReference>
<name>A0A0D7X2P5_9BACL</name>
<dbReference type="EMBL" id="JTHP01000017">
    <property type="protein sequence ID" value="KJD45666.1"/>
    <property type="molecule type" value="Genomic_DNA"/>
</dbReference>
<dbReference type="InterPro" id="IPR000182">
    <property type="entry name" value="GNAT_dom"/>
</dbReference>
<dbReference type="InterPro" id="IPR016181">
    <property type="entry name" value="Acyl_CoA_acyltransferase"/>
</dbReference>
<dbReference type="Gene3D" id="3.40.630.30">
    <property type="match status" value="1"/>
</dbReference>
<dbReference type="PROSITE" id="PS51186">
    <property type="entry name" value="GNAT"/>
    <property type="match status" value="1"/>
</dbReference>
<dbReference type="GO" id="GO:0005737">
    <property type="term" value="C:cytoplasm"/>
    <property type="evidence" value="ECO:0007669"/>
    <property type="project" value="TreeGrafter"/>
</dbReference>
<protein>
    <submittedName>
        <fullName evidence="2">Acetyltransferase</fullName>
    </submittedName>
</protein>
<accession>A0A0D7X2P5</accession>
<evidence type="ECO:0000313" key="3">
    <source>
        <dbReference type="Proteomes" id="UP000032534"/>
    </source>
</evidence>
<dbReference type="PANTHER" id="PTHR43792">
    <property type="entry name" value="GNAT FAMILY, PUTATIVE (AFU_ORTHOLOGUE AFUA_3G00765)-RELATED-RELATED"/>
    <property type="match status" value="1"/>
</dbReference>
<dbReference type="Proteomes" id="UP000032534">
    <property type="component" value="Unassembled WGS sequence"/>
</dbReference>
<dbReference type="AlphaFoldDB" id="A0A0D7X2P5"/>
<dbReference type="GO" id="GO:0008999">
    <property type="term" value="F:protein-N-terminal-alanine acetyltransferase activity"/>
    <property type="evidence" value="ECO:0007669"/>
    <property type="project" value="TreeGrafter"/>
</dbReference>
<dbReference type="SUPFAM" id="SSF55729">
    <property type="entry name" value="Acyl-CoA N-acyltransferases (Nat)"/>
    <property type="match status" value="1"/>
</dbReference>
<evidence type="ECO:0000313" key="2">
    <source>
        <dbReference type="EMBL" id="KJD45666.1"/>
    </source>
</evidence>
<feature type="domain" description="N-acetyltransferase" evidence="1">
    <location>
        <begin position="18"/>
        <end position="183"/>
    </location>
</feature>
<organism evidence="2 3">
    <name type="scientific">Paenibacillus terrae</name>
    <dbReference type="NCBI Taxonomy" id="159743"/>
    <lineage>
        <taxon>Bacteria</taxon>
        <taxon>Bacillati</taxon>
        <taxon>Bacillota</taxon>
        <taxon>Bacilli</taxon>
        <taxon>Bacillales</taxon>
        <taxon>Paenibacillaceae</taxon>
        <taxon>Paenibacillus</taxon>
    </lineage>
</organism>
<dbReference type="PATRIC" id="fig|159743.3.peg.2418"/>
<comment type="caution">
    <text evidence="2">The sequence shown here is derived from an EMBL/GenBank/DDBJ whole genome shotgun (WGS) entry which is preliminary data.</text>
</comment>
<reference evidence="2 3" key="1">
    <citation type="submission" date="2014-11" db="EMBL/GenBank/DDBJ databases">
        <title>Draft Genome Sequences of Paenibacillus polymyxa NRRL B-30509 and Paenibacillus terrae NRRL B-30644, Strains from a Poultry Environment that Produce Tridecaptin A and Paenicidins.</title>
        <authorList>
            <person name="van Belkum M.J."/>
            <person name="Lohans C.T."/>
            <person name="Vederas J.C."/>
        </authorList>
    </citation>
    <scope>NUCLEOTIDE SEQUENCE [LARGE SCALE GENOMIC DNA]</scope>
    <source>
        <strain evidence="2 3">NRRL B-30644</strain>
    </source>
</reference>
<evidence type="ECO:0000259" key="1">
    <source>
        <dbReference type="PROSITE" id="PS51186"/>
    </source>
</evidence>
<dbReference type="PANTHER" id="PTHR43792:SF9">
    <property type="entry name" value="RIBOSOMAL-PROTEIN-ALANINE ACETYLTRANSFERASE"/>
    <property type="match status" value="1"/>
</dbReference>
<proteinExistence type="predicted"/>
<keyword evidence="2" id="KW-0808">Transferase</keyword>
<keyword evidence="3" id="KW-1185">Reference proteome</keyword>
<sequence length="198" mass="22655">MCAYACKGHIPPLESPRLQLRKMETGDAATMFACWSDPEVHRYMNLTGMSGREDAEDMIELLNELAKTEDALRWGIELKENGKLIGSCGFNYWQTEGAYKAEIGYELAKPYWRLGYMSEALRLVLSFGYDTIRLNRMEALVDPRNTGSQALLSSMGWTQEGLLRQVQHTSTGFKDMLMYSLLHEEWLRLEAKRNVVSV</sequence>
<dbReference type="Pfam" id="PF13302">
    <property type="entry name" value="Acetyltransf_3"/>
    <property type="match status" value="1"/>
</dbReference>
<dbReference type="RefSeq" id="WP_044646141.1">
    <property type="nucleotide sequence ID" value="NZ_JTHP01000017.1"/>
</dbReference>
<gene>
    <name evidence="2" type="ORF">QD47_10875</name>
</gene>